<evidence type="ECO:0000256" key="1">
    <source>
        <dbReference type="SAM" id="MobiDB-lite"/>
    </source>
</evidence>
<feature type="compositionally biased region" description="Gly residues" evidence="1">
    <location>
        <begin position="45"/>
        <end position="56"/>
    </location>
</feature>
<evidence type="ECO:0000313" key="2">
    <source>
        <dbReference type="EnsemblMetazoa" id="AMAM002954-PA"/>
    </source>
</evidence>
<protein>
    <submittedName>
        <fullName evidence="2">Uncharacterized protein</fullName>
    </submittedName>
</protein>
<feature type="compositionally biased region" description="Basic and acidic residues" evidence="1">
    <location>
        <begin position="75"/>
        <end position="87"/>
    </location>
</feature>
<feature type="region of interest" description="Disordered" evidence="1">
    <location>
        <begin position="21"/>
        <end position="123"/>
    </location>
</feature>
<evidence type="ECO:0000313" key="3">
    <source>
        <dbReference type="Proteomes" id="UP000075901"/>
    </source>
</evidence>
<organism evidence="2 3">
    <name type="scientific">Anopheles maculatus</name>
    <dbReference type="NCBI Taxonomy" id="74869"/>
    <lineage>
        <taxon>Eukaryota</taxon>
        <taxon>Metazoa</taxon>
        <taxon>Ecdysozoa</taxon>
        <taxon>Arthropoda</taxon>
        <taxon>Hexapoda</taxon>
        <taxon>Insecta</taxon>
        <taxon>Pterygota</taxon>
        <taxon>Neoptera</taxon>
        <taxon>Endopterygota</taxon>
        <taxon>Diptera</taxon>
        <taxon>Nematocera</taxon>
        <taxon>Culicoidea</taxon>
        <taxon>Culicidae</taxon>
        <taxon>Anophelinae</taxon>
        <taxon>Anopheles</taxon>
        <taxon>Anopheles maculatus group</taxon>
    </lineage>
</organism>
<dbReference type="VEuPathDB" id="VectorBase:AMAM002954"/>
<sequence length="123" mass="13464">MDVNLDSKKISLLNSPVRFGDERKYGNNHNLHHHHHHHHHHGHHGGGGGGGVGGGGHHSHHIEVYSDGTAGMDSSKLEEEISEDDRGPPLPPRPAPRTRAAQRLEAGKHVNRSMPRVSGMTRH</sequence>
<dbReference type="EnsemblMetazoa" id="AMAM002954-RA">
    <property type="protein sequence ID" value="AMAM002954-PA"/>
    <property type="gene ID" value="AMAM002954"/>
</dbReference>
<reference evidence="2" key="2">
    <citation type="submission" date="2020-05" db="UniProtKB">
        <authorList>
            <consortium name="EnsemblMetazoa"/>
        </authorList>
    </citation>
    <scope>IDENTIFICATION</scope>
    <source>
        <strain evidence="2">maculatus3</strain>
    </source>
</reference>
<proteinExistence type="predicted"/>
<keyword evidence="3" id="KW-1185">Reference proteome</keyword>
<feature type="compositionally biased region" description="Basic residues" evidence="1">
    <location>
        <begin position="30"/>
        <end position="44"/>
    </location>
</feature>
<name>A0A182SAK6_9DIPT</name>
<accession>A0A182SAK6</accession>
<dbReference type="Proteomes" id="UP000075901">
    <property type="component" value="Unassembled WGS sequence"/>
</dbReference>
<dbReference type="AlphaFoldDB" id="A0A182SAK6"/>
<reference evidence="3" key="1">
    <citation type="submission" date="2013-09" db="EMBL/GenBank/DDBJ databases">
        <title>The Genome Sequence of Anopheles maculatus species B.</title>
        <authorList>
            <consortium name="The Broad Institute Genomics Platform"/>
            <person name="Neafsey D.E."/>
            <person name="Besansky N."/>
            <person name="Howell P."/>
            <person name="Walton C."/>
            <person name="Young S.K."/>
            <person name="Zeng Q."/>
            <person name="Gargeya S."/>
            <person name="Fitzgerald M."/>
            <person name="Haas B."/>
            <person name="Abouelleil A."/>
            <person name="Allen A.W."/>
            <person name="Alvarado L."/>
            <person name="Arachchi H.M."/>
            <person name="Berlin A.M."/>
            <person name="Chapman S.B."/>
            <person name="Gainer-Dewar J."/>
            <person name="Goldberg J."/>
            <person name="Griggs A."/>
            <person name="Gujja S."/>
            <person name="Hansen M."/>
            <person name="Howarth C."/>
            <person name="Imamovic A."/>
            <person name="Ireland A."/>
            <person name="Larimer J."/>
            <person name="McCowan C."/>
            <person name="Murphy C."/>
            <person name="Pearson M."/>
            <person name="Poon T.W."/>
            <person name="Priest M."/>
            <person name="Roberts A."/>
            <person name="Saif S."/>
            <person name="Shea T."/>
            <person name="Sisk P."/>
            <person name="Sykes S."/>
            <person name="Wortman J."/>
            <person name="Nusbaum C."/>
            <person name="Birren B."/>
        </authorList>
    </citation>
    <scope>NUCLEOTIDE SEQUENCE [LARGE SCALE GENOMIC DNA]</scope>
    <source>
        <strain evidence="3">maculatus3</strain>
    </source>
</reference>